<feature type="region of interest" description="Disordered" evidence="1">
    <location>
        <begin position="237"/>
        <end position="277"/>
    </location>
</feature>
<dbReference type="PANTHER" id="PTHR21666">
    <property type="entry name" value="PEPTIDASE-RELATED"/>
    <property type="match status" value="1"/>
</dbReference>
<sequence>MANRNFPVRRVALTGMTLAALAACEGFDADLRDIGNGFDTSAAVQTLPGRPRPDDRGVISYPNYQVVVAQRDDTIRGISIRLGLDPNALAEYNGIGPDVILRRDEIIALPSRVTEPSPATGAIATGPIQPFDVTAVATSALDRADAAGTSVTATPIAPAATTPAAPVVRGTEPIRHQVQRGETVFSISRLYNVPVTNISEWNGLNAEFTIREGQYLLIPQGGSAPVAATAVVTAPGAGTATPVPPSAARPLPSDASATPIATAPAPATPDLGTTTAQPASSAARFIMPIQGSIIRDYAPGTNEGIDIGASAGSDVRAAGSGTVAAVTTDTSGGAIVVLKHSDGLLTVYTQMEGLTVSKDDSVSRGQVIGKVRAASPSFLHFEVRRGLQSLDPNDFLQ</sequence>
<dbReference type="SUPFAM" id="SSF51261">
    <property type="entry name" value="Duplicated hybrid motif"/>
    <property type="match status" value="1"/>
</dbReference>
<dbReference type="Pfam" id="PF01551">
    <property type="entry name" value="Peptidase_M23"/>
    <property type="match status" value="1"/>
</dbReference>
<dbReference type="Proteomes" id="UP001451782">
    <property type="component" value="Chromosome"/>
</dbReference>
<dbReference type="InterPro" id="IPR016047">
    <property type="entry name" value="M23ase_b-sheet_dom"/>
</dbReference>
<dbReference type="SMART" id="SM00257">
    <property type="entry name" value="LysM"/>
    <property type="match status" value="2"/>
</dbReference>
<keyword evidence="2" id="KW-0732">Signal</keyword>
<accession>A0AAN0M3G9</accession>
<dbReference type="InterPro" id="IPR018392">
    <property type="entry name" value="LysM"/>
</dbReference>
<name>A0AAN0M3G9_9RHOB</name>
<dbReference type="CDD" id="cd00118">
    <property type="entry name" value="LysM"/>
    <property type="match status" value="1"/>
</dbReference>
<evidence type="ECO:0000313" key="4">
    <source>
        <dbReference type="EMBL" id="WZU64280.1"/>
    </source>
</evidence>
<dbReference type="InterPro" id="IPR011055">
    <property type="entry name" value="Dup_hybrid_motif"/>
</dbReference>
<dbReference type="EMBL" id="CP151762">
    <property type="protein sequence ID" value="WZU64280.1"/>
    <property type="molecule type" value="Genomic_DNA"/>
</dbReference>
<dbReference type="PANTHER" id="PTHR21666:SF270">
    <property type="entry name" value="MUREIN HYDROLASE ACTIVATOR ENVC"/>
    <property type="match status" value="1"/>
</dbReference>
<proteinExistence type="predicted"/>
<feature type="compositionally biased region" description="Low complexity" evidence="1">
    <location>
        <begin position="248"/>
        <end position="276"/>
    </location>
</feature>
<evidence type="ECO:0000256" key="2">
    <source>
        <dbReference type="SAM" id="SignalP"/>
    </source>
</evidence>
<gene>
    <name evidence="4" type="ORF">AABB28_02955</name>
</gene>
<feature type="chain" id="PRO_5042855990" evidence="2">
    <location>
        <begin position="23"/>
        <end position="397"/>
    </location>
</feature>
<dbReference type="InterPro" id="IPR050570">
    <property type="entry name" value="Cell_wall_metabolism_enzyme"/>
</dbReference>
<evidence type="ECO:0000256" key="1">
    <source>
        <dbReference type="SAM" id="MobiDB-lite"/>
    </source>
</evidence>
<dbReference type="Gene3D" id="2.70.70.10">
    <property type="entry name" value="Glucose Permease (Domain IIA)"/>
    <property type="match status" value="1"/>
</dbReference>
<dbReference type="InterPro" id="IPR036779">
    <property type="entry name" value="LysM_dom_sf"/>
</dbReference>
<dbReference type="GO" id="GO:0004222">
    <property type="term" value="F:metalloendopeptidase activity"/>
    <property type="evidence" value="ECO:0007669"/>
    <property type="project" value="TreeGrafter"/>
</dbReference>
<dbReference type="CDD" id="cd12797">
    <property type="entry name" value="M23_peptidase"/>
    <property type="match status" value="1"/>
</dbReference>
<dbReference type="Gene3D" id="3.10.350.10">
    <property type="entry name" value="LysM domain"/>
    <property type="match status" value="1"/>
</dbReference>
<dbReference type="Pfam" id="PF01476">
    <property type="entry name" value="LysM"/>
    <property type="match status" value="2"/>
</dbReference>
<dbReference type="KEGG" id="yag:AABB28_02955"/>
<evidence type="ECO:0000259" key="3">
    <source>
        <dbReference type="PROSITE" id="PS51782"/>
    </source>
</evidence>
<keyword evidence="5" id="KW-1185">Reference proteome</keyword>
<dbReference type="PROSITE" id="PS51782">
    <property type="entry name" value="LYSM"/>
    <property type="match status" value="1"/>
</dbReference>
<reference evidence="4 5" key="1">
    <citation type="submission" date="2024-04" db="EMBL/GenBank/DDBJ databases">
        <title>Phylogenomic analyses of a clade within the roseobacter group suggest taxonomic reassignments of species of the genera Aestuariivita, Citreicella, Loktanella, Nautella, Pelagibaca, Ruegeria, Thalassobius, Thiobacimonas and Tropicibacter, and the proposal o.</title>
        <authorList>
            <person name="Jeon C.O."/>
        </authorList>
    </citation>
    <scope>NUCLEOTIDE SEQUENCE [LARGE SCALE GENOMIC DNA]</scope>
    <source>
        <strain evidence="4 5">G8-12</strain>
    </source>
</reference>
<dbReference type="RefSeq" id="WP_342070646.1">
    <property type="nucleotide sequence ID" value="NZ_CP151762.1"/>
</dbReference>
<feature type="domain" description="LysM" evidence="3">
    <location>
        <begin position="174"/>
        <end position="218"/>
    </location>
</feature>
<feature type="signal peptide" evidence="2">
    <location>
        <begin position="1"/>
        <end position="22"/>
    </location>
</feature>
<protein>
    <submittedName>
        <fullName evidence="4">Peptidoglycan DD-metalloendopeptidase family protein</fullName>
    </submittedName>
</protein>
<organism evidence="4 5">
    <name type="scientific">Yoonia algicola</name>
    <dbReference type="NCBI Taxonomy" id="3137368"/>
    <lineage>
        <taxon>Bacteria</taxon>
        <taxon>Pseudomonadati</taxon>
        <taxon>Pseudomonadota</taxon>
        <taxon>Alphaproteobacteria</taxon>
        <taxon>Rhodobacterales</taxon>
        <taxon>Paracoccaceae</taxon>
        <taxon>Yoonia</taxon>
    </lineage>
</organism>
<evidence type="ECO:0000313" key="5">
    <source>
        <dbReference type="Proteomes" id="UP001451782"/>
    </source>
</evidence>
<dbReference type="PROSITE" id="PS51257">
    <property type="entry name" value="PROKAR_LIPOPROTEIN"/>
    <property type="match status" value="1"/>
</dbReference>
<dbReference type="AlphaFoldDB" id="A0AAN0M3G9"/>